<name>A0A8X7VF86_BRACI</name>
<evidence type="ECO:0000313" key="3">
    <source>
        <dbReference type="Proteomes" id="UP000886595"/>
    </source>
</evidence>
<organism evidence="2 3">
    <name type="scientific">Brassica carinata</name>
    <name type="common">Ethiopian mustard</name>
    <name type="synonym">Abyssinian cabbage</name>
    <dbReference type="NCBI Taxonomy" id="52824"/>
    <lineage>
        <taxon>Eukaryota</taxon>
        <taxon>Viridiplantae</taxon>
        <taxon>Streptophyta</taxon>
        <taxon>Embryophyta</taxon>
        <taxon>Tracheophyta</taxon>
        <taxon>Spermatophyta</taxon>
        <taxon>Magnoliopsida</taxon>
        <taxon>eudicotyledons</taxon>
        <taxon>Gunneridae</taxon>
        <taxon>Pentapetalae</taxon>
        <taxon>rosids</taxon>
        <taxon>malvids</taxon>
        <taxon>Brassicales</taxon>
        <taxon>Brassicaceae</taxon>
        <taxon>Brassiceae</taxon>
        <taxon>Brassica</taxon>
    </lineage>
</organism>
<gene>
    <name evidence="2" type="ORF">Bca52824_021773</name>
</gene>
<dbReference type="AlphaFoldDB" id="A0A8X7VF86"/>
<dbReference type="EMBL" id="JAAMPC010000005">
    <property type="protein sequence ID" value="KAG2310216.1"/>
    <property type="molecule type" value="Genomic_DNA"/>
</dbReference>
<feature type="compositionally biased region" description="Basic and acidic residues" evidence="1">
    <location>
        <begin position="44"/>
        <end position="53"/>
    </location>
</feature>
<proteinExistence type="predicted"/>
<keyword evidence="3" id="KW-1185">Reference proteome</keyword>
<evidence type="ECO:0000256" key="1">
    <source>
        <dbReference type="SAM" id="MobiDB-lite"/>
    </source>
</evidence>
<accession>A0A8X7VF86</accession>
<reference evidence="2 3" key="1">
    <citation type="submission" date="2020-02" db="EMBL/GenBank/DDBJ databases">
        <authorList>
            <person name="Ma Q."/>
            <person name="Huang Y."/>
            <person name="Song X."/>
            <person name="Pei D."/>
        </authorList>
    </citation>
    <scope>NUCLEOTIDE SEQUENCE [LARGE SCALE GENOMIC DNA]</scope>
    <source>
        <strain evidence="2">Sxm20200214</strain>
        <tissue evidence="2">Leaf</tissue>
    </source>
</reference>
<evidence type="ECO:0000313" key="2">
    <source>
        <dbReference type="EMBL" id="KAG2310216.1"/>
    </source>
</evidence>
<sequence length="67" mass="7524">MRYDLILVTPTLEIDKPESPEWPGLLIDRGAACFADQTFKISEEPSPKKHEADAAAEEETPEKLQII</sequence>
<feature type="region of interest" description="Disordered" evidence="1">
    <location>
        <begin position="44"/>
        <end position="67"/>
    </location>
</feature>
<dbReference type="Proteomes" id="UP000886595">
    <property type="component" value="Unassembled WGS sequence"/>
</dbReference>
<dbReference type="OrthoDB" id="1100444at2759"/>
<protein>
    <submittedName>
        <fullName evidence="2">Uncharacterized protein</fullName>
    </submittedName>
</protein>
<comment type="caution">
    <text evidence="2">The sequence shown here is derived from an EMBL/GenBank/DDBJ whole genome shotgun (WGS) entry which is preliminary data.</text>
</comment>